<feature type="compositionally biased region" description="Polar residues" evidence="1">
    <location>
        <begin position="84"/>
        <end position="95"/>
    </location>
</feature>
<accession>A0A0U0QU94</accession>
<evidence type="ECO:0000313" key="3">
    <source>
        <dbReference type="EMBL" id="COW12287.1"/>
    </source>
</evidence>
<gene>
    <name evidence="3" type="ORF">ERS007703_02823</name>
    <name evidence="2" type="ORF">ERS007720_00104</name>
</gene>
<protein>
    <submittedName>
        <fullName evidence="3">Uncharacterized protein</fullName>
    </submittedName>
</protein>
<dbReference type="EMBL" id="CSAJ01000006">
    <property type="protein sequence ID" value="COV39082.1"/>
    <property type="molecule type" value="Genomic_DNA"/>
</dbReference>
<proteinExistence type="predicted"/>
<sequence>MFVRAHQPQLVVLPVQSKQLVRETAQRFGGYTAAAEVGARRSIATDRAQRDHAAVLVALGPRRVENRLQPRDGRVVEIGCSKTPFDNGTVSTGPNASCIGPGTTK</sequence>
<dbReference type="Proteomes" id="UP000044938">
    <property type="component" value="Unassembled WGS sequence"/>
</dbReference>
<reference evidence="4 5" key="2">
    <citation type="submission" date="2015-03" db="EMBL/GenBank/DDBJ databases">
        <authorList>
            <consortium name="Pathogen Informatics"/>
        </authorList>
    </citation>
    <scope>NUCLEOTIDE SEQUENCE [LARGE SCALE GENOMIC DNA]</scope>
    <source>
        <strain evidence="4">K00500041</strain>
        <strain evidence="2 5">M09401471</strain>
    </source>
</reference>
<organism evidence="3 4">
    <name type="scientific">Mycobacterium tuberculosis</name>
    <dbReference type="NCBI Taxonomy" id="1773"/>
    <lineage>
        <taxon>Bacteria</taxon>
        <taxon>Bacillati</taxon>
        <taxon>Actinomycetota</taxon>
        <taxon>Actinomycetes</taxon>
        <taxon>Mycobacteriales</taxon>
        <taxon>Mycobacteriaceae</taxon>
        <taxon>Mycobacterium</taxon>
        <taxon>Mycobacterium tuberculosis complex</taxon>
    </lineage>
</organism>
<feature type="region of interest" description="Disordered" evidence="1">
    <location>
        <begin position="82"/>
        <end position="105"/>
    </location>
</feature>
<evidence type="ECO:0000313" key="5">
    <source>
        <dbReference type="Proteomes" id="UP000044938"/>
    </source>
</evidence>
<evidence type="ECO:0000256" key="1">
    <source>
        <dbReference type="SAM" id="MobiDB-lite"/>
    </source>
</evidence>
<evidence type="ECO:0000313" key="2">
    <source>
        <dbReference type="EMBL" id="COV39082.1"/>
    </source>
</evidence>
<dbReference type="Proteomes" id="UP000038802">
    <property type="component" value="Unassembled WGS sequence"/>
</dbReference>
<evidence type="ECO:0000313" key="4">
    <source>
        <dbReference type="Proteomes" id="UP000038802"/>
    </source>
</evidence>
<reference evidence="3" key="1">
    <citation type="submission" date="2015-03" db="EMBL/GenBank/DDBJ databases">
        <authorList>
            <person name="Murphy D."/>
        </authorList>
    </citation>
    <scope>NUCLEOTIDE SEQUENCE [LARGE SCALE GENOMIC DNA]</scope>
    <source>
        <strain evidence="3">K00500041</strain>
    </source>
</reference>
<dbReference type="AlphaFoldDB" id="A0A0U0QU94"/>
<dbReference type="EMBL" id="CSAE01000334">
    <property type="protein sequence ID" value="COW12287.1"/>
    <property type="molecule type" value="Genomic_DNA"/>
</dbReference>
<name>A0A0U0QU94_MYCTX</name>